<evidence type="ECO:0000313" key="7">
    <source>
        <dbReference type="Proteomes" id="UP000759131"/>
    </source>
</evidence>
<keyword evidence="7" id="KW-1185">Reference proteome</keyword>
<dbReference type="InterPro" id="IPR013818">
    <property type="entry name" value="Lipase"/>
</dbReference>
<evidence type="ECO:0000256" key="2">
    <source>
        <dbReference type="ARBA" id="ARBA00010701"/>
    </source>
</evidence>
<dbReference type="Gene3D" id="3.40.50.1820">
    <property type="entry name" value="alpha/beta hydrolase"/>
    <property type="match status" value="1"/>
</dbReference>
<feature type="non-terminal residue" evidence="6">
    <location>
        <position position="1"/>
    </location>
</feature>
<dbReference type="GO" id="GO:0016042">
    <property type="term" value="P:lipid catabolic process"/>
    <property type="evidence" value="ECO:0007669"/>
    <property type="project" value="TreeGrafter"/>
</dbReference>
<evidence type="ECO:0000259" key="5">
    <source>
        <dbReference type="Pfam" id="PF00151"/>
    </source>
</evidence>
<dbReference type="PANTHER" id="PTHR11610">
    <property type="entry name" value="LIPASE"/>
    <property type="match status" value="1"/>
</dbReference>
<dbReference type="OrthoDB" id="6422033at2759"/>
<dbReference type="EMBL" id="CAJPIZ010026803">
    <property type="protein sequence ID" value="CAG2119107.1"/>
    <property type="molecule type" value="Genomic_DNA"/>
</dbReference>
<keyword evidence="3" id="KW-0964">Secreted</keyword>
<dbReference type="Proteomes" id="UP000759131">
    <property type="component" value="Unassembled WGS sequence"/>
</dbReference>
<evidence type="ECO:0000256" key="1">
    <source>
        <dbReference type="ARBA" id="ARBA00004613"/>
    </source>
</evidence>
<dbReference type="InterPro" id="IPR000734">
    <property type="entry name" value="TAG_lipase"/>
</dbReference>
<comment type="subcellular location">
    <subcellularLocation>
        <location evidence="1">Secreted</location>
    </subcellularLocation>
</comment>
<protein>
    <recommendedName>
        <fullName evidence="5">Lipase domain-containing protein</fullName>
    </recommendedName>
</protein>
<dbReference type="SUPFAM" id="SSF53474">
    <property type="entry name" value="alpha/beta-Hydrolases"/>
    <property type="match status" value="1"/>
</dbReference>
<organism evidence="6">
    <name type="scientific">Medioppia subpectinata</name>
    <dbReference type="NCBI Taxonomy" id="1979941"/>
    <lineage>
        <taxon>Eukaryota</taxon>
        <taxon>Metazoa</taxon>
        <taxon>Ecdysozoa</taxon>
        <taxon>Arthropoda</taxon>
        <taxon>Chelicerata</taxon>
        <taxon>Arachnida</taxon>
        <taxon>Acari</taxon>
        <taxon>Acariformes</taxon>
        <taxon>Sarcoptiformes</taxon>
        <taxon>Oribatida</taxon>
        <taxon>Brachypylina</taxon>
        <taxon>Oppioidea</taxon>
        <taxon>Oppiidae</taxon>
        <taxon>Medioppia</taxon>
    </lineage>
</organism>
<evidence type="ECO:0000256" key="4">
    <source>
        <dbReference type="RuleBase" id="RU004262"/>
    </source>
</evidence>
<comment type="similarity">
    <text evidence="2 4">Belongs to the AB hydrolase superfamily. Lipase family.</text>
</comment>
<evidence type="ECO:0000313" key="6">
    <source>
        <dbReference type="EMBL" id="CAD7642239.1"/>
    </source>
</evidence>
<feature type="non-terminal residue" evidence="6">
    <location>
        <position position="136"/>
    </location>
</feature>
<name>A0A7R9LIQ6_9ACAR</name>
<dbReference type="InterPro" id="IPR029058">
    <property type="entry name" value="AB_hydrolase_fold"/>
</dbReference>
<dbReference type="Pfam" id="PF00151">
    <property type="entry name" value="Lipase"/>
    <property type="match status" value="1"/>
</dbReference>
<dbReference type="EMBL" id="OC881378">
    <property type="protein sequence ID" value="CAD7642239.1"/>
    <property type="molecule type" value="Genomic_DNA"/>
</dbReference>
<evidence type="ECO:0000256" key="3">
    <source>
        <dbReference type="ARBA" id="ARBA00022525"/>
    </source>
</evidence>
<dbReference type="AlphaFoldDB" id="A0A7R9LIQ6"/>
<dbReference type="GO" id="GO:0016298">
    <property type="term" value="F:lipase activity"/>
    <property type="evidence" value="ECO:0007669"/>
    <property type="project" value="InterPro"/>
</dbReference>
<accession>A0A7R9LIQ6</accession>
<dbReference type="GO" id="GO:0005615">
    <property type="term" value="C:extracellular space"/>
    <property type="evidence" value="ECO:0007669"/>
    <property type="project" value="TreeGrafter"/>
</dbReference>
<gene>
    <name evidence="6" type="ORF">OSB1V03_LOCUS19056</name>
</gene>
<feature type="domain" description="Lipase" evidence="5">
    <location>
        <begin position="6"/>
        <end position="83"/>
    </location>
</feature>
<sequence>YFARHIPDSSRLTKSDALFVDVIHTETVRRGAFQWGTGMAKSIGHIDFYPNGGLDQPGCSTRHRVKKFFEAGWNEGLREMLINASLQPMHVLIGKRSPIQTAVQSVAPMGTSALKWDLMPTNGNPMLTVQMKQRFI</sequence>
<reference evidence="6" key="1">
    <citation type="submission" date="2020-11" db="EMBL/GenBank/DDBJ databases">
        <authorList>
            <person name="Tran Van P."/>
        </authorList>
    </citation>
    <scope>NUCLEOTIDE SEQUENCE</scope>
</reference>
<proteinExistence type="inferred from homology"/>